<dbReference type="InterPro" id="IPR004143">
    <property type="entry name" value="BPL_LPL_catalytic"/>
</dbReference>
<dbReference type="EC" id="6.3.4.11" evidence="3"/>
<dbReference type="AlphaFoldDB" id="A0A6J4UG10"/>
<dbReference type="SUPFAM" id="SSF55681">
    <property type="entry name" value="Class II aaRS and biotin synthetases"/>
    <property type="match status" value="1"/>
</dbReference>
<organism evidence="3">
    <name type="scientific">uncultured Thermomicrobiales bacterium</name>
    <dbReference type="NCBI Taxonomy" id="1645740"/>
    <lineage>
        <taxon>Bacteria</taxon>
        <taxon>Pseudomonadati</taxon>
        <taxon>Thermomicrobiota</taxon>
        <taxon>Thermomicrobia</taxon>
        <taxon>Thermomicrobiales</taxon>
        <taxon>environmental samples</taxon>
    </lineage>
</organism>
<accession>A0A6J4UG10</accession>
<dbReference type="InterPro" id="IPR045864">
    <property type="entry name" value="aa-tRNA-synth_II/BPL/LPL"/>
</dbReference>
<dbReference type="Pfam" id="PF03099">
    <property type="entry name" value="BPL_LplA_LipB"/>
    <property type="match status" value="1"/>
</dbReference>
<keyword evidence="1 3" id="KW-0436">Ligase</keyword>
<feature type="domain" description="BPL/LPL catalytic" evidence="2">
    <location>
        <begin position="1"/>
        <end position="176"/>
    </location>
</feature>
<dbReference type="NCBIfam" id="TIGR00121">
    <property type="entry name" value="birA_ligase"/>
    <property type="match status" value="1"/>
</dbReference>
<proteinExistence type="predicted"/>
<protein>
    <submittedName>
        <fullName evidence="3">Biotin--protein ligase (EC)</fullName>
        <ecNumber evidence="3">6.3.4.10</ecNumber>
        <ecNumber evidence="3">6.3.4.11</ecNumber>
        <ecNumber evidence="3">6.3.4.15</ecNumber>
        <ecNumber evidence="3">6.3.4.9</ecNumber>
    </submittedName>
</protein>
<dbReference type="InterPro" id="IPR004408">
    <property type="entry name" value="Biotin_CoA_COase_ligase"/>
</dbReference>
<dbReference type="EC" id="6.3.4.9" evidence="3"/>
<dbReference type="GO" id="GO:0005737">
    <property type="term" value="C:cytoplasm"/>
    <property type="evidence" value="ECO:0007669"/>
    <property type="project" value="TreeGrafter"/>
</dbReference>
<gene>
    <name evidence="3" type="ORF">AVDCRST_MAG43-944</name>
</gene>
<dbReference type="PROSITE" id="PS51733">
    <property type="entry name" value="BPL_LPL_CATALYTIC"/>
    <property type="match status" value="1"/>
</dbReference>
<sequence>MTSTMDLLSSLAQDAAPSGTTVVADLQTGGRGRSGRAWTTPPGAALLMSTLLRAPCPLAECGVLAPLAGLAVARSIDSSIDSACEIKWPNDVLIEGRKVAGVLISARTGAPSDALPGALPESSVVIVGIGINVTTEPSALPPEATSVQQHARRPVNRTDLLDELGVALESIYADFCAGQVDGALVDVNKRLAFRDQEVIVEDGPREIRGRLRRVDEDGGLVLVVDGEPVTVRSGELTRGPRPVRAGHI</sequence>
<dbReference type="Gene3D" id="2.30.30.100">
    <property type="match status" value="1"/>
</dbReference>
<name>A0A6J4UG10_9BACT</name>
<dbReference type="PANTHER" id="PTHR12835">
    <property type="entry name" value="BIOTIN PROTEIN LIGASE"/>
    <property type="match status" value="1"/>
</dbReference>
<dbReference type="EC" id="6.3.4.15" evidence="3"/>
<evidence type="ECO:0000313" key="3">
    <source>
        <dbReference type="EMBL" id="CAA9549643.1"/>
    </source>
</evidence>
<reference evidence="3" key="1">
    <citation type="submission" date="2020-02" db="EMBL/GenBank/DDBJ databases">
        <authorList>
            <person name="Meier V. D."/>
        </authorList>
    </citation>
    <scope>NUCLEOTIDE SEQUENCE</scope>
    <source>
        <strain evidence="3">AVDCRST_MAG43</strain>
    </source>
</reference>
<dbReference type="GO" id="GO:0004077">
    <property type="term" value="F:biotin--[biotin carboxyl-carrier protein] ligase activity"/>
    <property type="evidence" value="ECO:0007669"/>
    <property type="project" value="UniProtKB-EC"/>
</dbReference>
<dbReference type="EC" id="6.3.4.10" evidence="3"/>
<evidence type="ECO:0000256" key="1">
    <source>
        <dbReference type="ARBA" id="ARBA00022598"/>
    </source>
</evidence>
<evidence type="ECO:0000259" key="2">
    <source>
        <dbReference type="PROSITE" id="PS51733"/>
    </source>
</evidence>
<dbReference type="Gene3D" id="3.30.930.10">
    <property type="entry name" value="Bira Bifunctional Protein, Domain 2"/>
    <property type="match status" value="1"/>
</dbReference>
<dbReference type="EMBL" id="CADCWI010000048">
    <property type="protein sequence ID" value="CAA9549643.1"/>
    <property type="molecule type" value="Genomic_DNA"/>
</dbReference>
<dbReference type="PANTHER" id="PTHR12835:SF5">
    <property type="entry name" value="BIOTIN--PROTEIN LIGASE"/>
    <property type="match status" value="1"/>
</dbReference>
<dbReference type="CDD" id="cd16442">
    <property type="entry name" value="BPL"/>
    <property type="match status" value="1"/>
</dbReference>